<dbReference type="PANTHER" id="PTHR45772">
    <property type="entry name" value="CONSERVED COMPONENT OF ABC TRANSPORTER FOR NATURAL AMINO ACIDS-RELATED"/>
    <property type="match status" value="1"/>
</dbReference>
<name>A0ABV2WYQ9_9NOCA</name>
<keyword evidence="1" id="KW-0813">Transport</keyword>
<dbReference type="PROSITE" id="PS50893">
    <property type="entry name" value="ABC_TRANSPORTER_2"/>
    <property type="match status" value="1"/>
</dbReference>
<dbReference type="RefSeq" id="WP_356959356.1">
    <property type="nucleotide sequence ID" value="NZ_JBEYBD010000028.1"/>
</dbReference>
<dbReference type="InterPro" id="IPR051120">
    <property type="entry name" value="ABC_AA/LPS_Transport"/>
</dbReference>
<accession>A0ABV2WYQ9</accession>
<feature type="domain" description="ABC transporter" evidence="4">
    <location>
        <begin position="1"/>
        <end position="242"/>
    </location>
</feature>
<dbReference type="Proteomes" id="UP001550628">
    <property type="component" value="Unassembled WGS sequence"/>
</dbReference>
<protein>
    <submittedName>
        <fullName evidence="5">ATP-binding cassette domain-containing protein</fullName>
    </submittedName>
</protein>
<dbReference type="GO" id="GO:0005524">
    <property type="term" value="F:ATP binding"/>
    <property type="evidence" value="ECO:0007669"/>
    <property type="project" value="UniProtKB-KW"/>
</dbReference>
<keyword evidence="6" id="KW-1185">Reference proteome</keyword>
<keyword evidence="3 5" id="KW-0067">ATP-binding</keyword>
<keyword evidence="2" id="KW-0547">Nucleotide-binding</keyword>
<dbReference type="SMART" id="SM00382">
    <property type="entry name" value="AAA"/>
    <property type="match status" value="1"/>
</dbReference>
<dbReference type="SUPFAM" id="SSF52540">
    <property type="entry name" value="P-loop containing nucleoside triphosphate hydrolases"/>
    <property type="match status" value="1"/>
</dbReference>
<evidence type="ECO:0000256" key="2">
    <source>
        <dbReference type="ARBA" id="ARBA00022741"/>
    </source>
</evidence>
<evidence type="ECO:0000259" key="4">
    <source>
        <dbReference type="PROSITE" id="PS50893"/>
    </source>
</evidence>
<dbReference type="Gene3D" id="3.40.50.300">
    <property type="entry name" value="P-loop containing nucleotide triphosphate hydrolases"/>
    <property type="match status" value="1"/>
</dbReference>
<evidence type="ECO:0000256" key="1">
    <source>
        <dbReference type="ARBA" id="ARBA00022448"/>
    </source>
</evidence>
<dbReference type="Pfam" id="PF00005">
    <property type="entry name" value="ABC_tran"/>
    <property type="match status" value="1"/>
</dbReference>
<evidence type="ECO:0000313" key="6">
    <source>
        <dbReference type="Proteomes" id="UP001550628"/>
    </source>
</evidence>
<sequence length="256" mass="27626">MAFGGVAALQDLTFEVDQGETVAVIGPNGAGKTTLLNALCGLVSATSDTLQMGGRDLTGMQARARAQLGLARSYQNPPLLEKASVLENLMCGGHLQLGYGMLDELFRPWRVRALEREFRARCEETLEFIGIAEHRLEEVSGMPHGLRKLVDIGRAIVSRPSLLLLDEPSSGLDSGEQQIVVRVINGLQETGDMSLLVVEHHMEVVREVADRVIGMQAGTVLKLGTPTEVLDSEEFREALIGAHRTDGESEGEVANG</sequence>
<gene>
    <name evidence="5" type="ORF">ABZ510_29785</name>
</gene>
<dbReference type="InterPro" id="IPR027417">
    <property type="entry name" value="P-loop_NTPase"/>
</dbReference>
<comment type="caution">
    <text evidence="5">The sequence shown here is derived from an EMBL/GenBank/DDBJ whole genome shotgun (WGS) entry which is preliminary data.</text>
</comment>
<reference evidence="5 6" key="1">
    <citation type="submission" date="2024-06" db="EMBL/GenBank/DDBJ databases">
        <title>The Natural Products Discovery Center: Release of the First 8490 Sequenced Strains for Exploring Actinobacteria Biosynthetic Diversity.</title>
        <authorList>
            <person name="Kalkreuter E."/>
            <person name="Kautsar S.A."/>
            <person name="Yang D."/>
            <person name="Bader C.D."/>
            <person name="Teijaro C.N."/>
            <person name="Fluegel L."/>
            <person name="Davis C.M."/>
            <person name="Simpson J.R."/>
            <person name="Lauterbach L."/>
            <person name="Steele A.D."/>
            <person name="Gui C."/>
            <person name="Meng S."/>
            <person name="Li G."/>
            <person name="Viehrig K."/>
            <person name="Ye F."/>
            <person name="Su P."/>
            <person name="Kiefer A.F."/>
            <person name="Nichols A."/>
            <person name="Cepeda A.J."/>
            <person name="Yan W."/>
            <person name="Fan B."/>
            <person name="Jiang Y."/>
            <person name="Adhikari A."/>
            <person name="Zheng C.-J."/>
            <person name="Schuster L."/>
            <person name="Cowan T.M."/>
            <person name="Smanski M.J."/>
            <person name="Chevrette M.G."/>
            <person name="De Carvalho L.P.S."/>
            <person name="Shen B."/>
        </authorList>
    </citation>
    <scope>NUCLEOTIDE SEQUENCE [LARGE SCALE GENOMIC DNA]</scope>
    <source>
        <strain evidence="5 6">NPDC019708</strain>
    </source>
</reference>
<evidence type="ECO:0000256" key="3">
    <source>
        <dbReference type="ARBA" id="ARBA00022840"/>
    </source>
</evidence>
<organism evidence="5 6">
    <name type="scientific">Nocardia rhamnosiphila</name>
    <dbReference type="NCBI Taxonomy" id="426716"/>
    <lineage>
        <taxon>Bacteria</taxon>
        <taxon>Bacillati</taxon>
        <taxon>Actinomycetota</taxon>
        <taxon>Actinomycetes</taxon>
        <taxon>Mycobacteriales</taxon>
        <taxon>Nocardiaceae</taxon>
        <taxon>Nocardia</taxon>
    </lineage>
</organism>
<evidence type="ECO:0000313" key="5">
    <source>
        <dbReference type="EMBL" id="MEU1956031.1"/>
    </source>
</evidence>
<dbReference type="InterPro" id="IPR003439">
    <property type="entry name" value="ABC_transporter-like_ATP-bd"/>
</dbReference>
<dbReference type="InterPro" id="IPR003593">
    <property type="entry name" value="AAA+_ATPase"/>
</dbReference>
<dbReference type="EMBL" id="JBEYBF010000031">
    <property type="protein sequence ID" value="MEU1956031.1"/>
    <property type="molecule type" value="Genomic_DNA"/>
</dbReference>
<proteinExistence type="predicted"/>